<keyword evidence="5" id="KW-1185">Reference proteome</keyword>
<dbReference type="CDD" id="cd19071">
    <property type="entry name" value="AKR_AKR1-5-like"/>
    <property type="match status" value="1"/>
</dbReference>
<comment type="caution">
    <text evidence="4">The sequence shown here is derived from an EMBL/GenBank/DDBJ whole genome shotgun (WGS) entry which is preliminary data.</text>
</comment>
<dbReference type="InterPro" id="IPR036812">
    <property type="entry name" value="NAD(P)_OxRdtase_dom_sf"/>
</dbReference>
<proteinExistence type="predicted"/>
<keyword evidence="2" id="KW-0812">Transmembrane</keyword>
<dbReference type="Gene3D" id="1.10.10.1940">
    <property type="match status" value="1"/>
</dbReference>
<feature type="transmembrane region" description="Helical" evidence="2">
    <location>
        <begin position="21"/>
        <end position="39"/>
    </location>
</feature>
<dbReference type="Pfam" id="PF01549">
    <property type="entry name" value="ShK"/>
    <property type="match status" value="2"/>
</dbReference>
<organism evidence="4 5">
    <name type="scientific">Volvox africanus</name>
    <dbReference type="NCBI Taxonomy" id="51714"/>
    <lineage>
        <taxon>Eukaryota</taxon>
        <taxon>Viridiplantae</taxon>
        <taxon>Chlorophyta</taxon>
        <taxon>core chlorophytes</taxon>
        <taxon>Chlorophyceae</taxon>
        <taxon>CS clade</taxon>
        <taxon>Chlamydomonadales</taxon>
        <taxon>Volvocaceae</taxon>
        <taxon>Volvox</taxon>
    </lineage>
</organism>
<evidence type="ECO:0000313" key="4">
    <source>
        <dbReference type="EMBL" id="GLI70356.1"/>
    </source>
</evidence>
<protein>
    <recommendedName>
        <fullName evidence="3">ShKT domain-containing protein</fullName>
    </recommendedName>
</protein>
<evidence type="ECO:0000313" key="5">
    <source>
        <dbReference type="Proteomes" id="UP001165090"/>
    </source>
</evidence>
<dbReference type="SMART" id="SM00254">
    <property type="entry name" value="ShKT"/>
    <property type="match status" value="4"/>
</dbReference>
<reference evidence="4 5" key="1">
    <citation type="journal article" date="2023" name="IScience">
        <title>Expanded male sex-determining region conserved during the evolution of homothallism in the green alga Volvox.</title>
        <authorList>
            <person name="Yamamoto K."/>
            <person name="Matsuzaki R."/>
            <person name="Mahakham W."/>
            <person name="Heman W."/>
            <person name="Sekimoto H."/>
            <person name="Kawachi M."/>
            <person name="Minakuchi Y."/>
            <person name="Toyoda A."/>
            <person name="Nozaki H."/>
        </authorList>
    </citation>
    <scope>NUCLEOTIDE SEQUENCE [LARGE SCALE GENOMIC DNA]</scope>
    <source>
        <strain evidence="4 5">NIES-4468</strain>
    </source>
</reference>
<feature type="region of interest" description="Disordered" evidence="1">
    <location>
        <begin position="216"/>
        <end position="241"/>
    </location>
</feature>
<dbReference type="InterPro" id="IPR003582">
    <property type="entry name" value="ShKT_dom"/>
</dbReference>
<keyword evidence="2" id="KW-1133">Transmembrane helix</keyword>
<keyword evidence="2" id="KW-0472">Membrane</keyword>
<dbReference type="EMBL" id="BSDZ01000094">
    <property type="protein sequence ID" value="GLI70356.1"/>
    <property type="molecule type" value="Genomic_DNA"/>
</dbReference>
<sequence length="734" mass="77513">MRRERSLHHRPVAVGRSLARTWIVAAMALIALVNILYIWPVKLGPAPAKRATSRVASIRVHARKDLADTLAVLVDDLPQYVVHLHCADQAAVCEQQRRSGRCTTHLLNEFHTCLASCGVCPALQLALRRSMNLTAEQLVVVRHPGPPSCLDDISWCGQLRAAKEECTTKAPQLVGVCKAACGACITPAAKGLAGKGEGNAVLSPSAGTGNIAHAKIRGSGKTGRENTNPNPVTEAAADDDDGGGSCFDAVDMCAWWAQNDPRVCQRVAEDLQAWWWVAVACRRSCGLCGSATATATATDTSNATASATATTDAAGVKQRLVSAARLGVQVGEAPDGSPRVAVFEEVSDELGACGDSQPQCGSWAAAGECRRNPGFMDAACPKTCGTCPVLINLRQPLAKVRLNNGVLQPTVGYGCAGLGDSTSRTVRWALEAGYRHLDSAQAREWYREDLVGVAVNEYLKDVATSVHQGKDGGTAIGGARVDSGIGVVAGSSGVVRREDIFVTSKLHPRHLGYKATLRQFNATLNDLHTSYVDLFLLHYAECWGNLCGGVVPEGNFLDSWRALEELYEAGLVRAIGVSNFSPDQLSKLLASARIRPAVLQVHVDPLERNEALQALCRHEGVVLTAYSTLGTQWGGSHGNPVLGHPVLQAIGQEVAAVAAAAVATAAAAGNGSRGSGGGGSRSAAQVALRWALQQGLVVLPRSSNQGRIRENLQLYDWGLSAAHMRQIAHLKPAT</sequence>
<evidence type="ECO:0000256" key="2">
    <source>
        <dbReference type="SAM" id="Phobius"/>
    </source>
</evidence>
<dbReference type="PROSITE" id="PS00062">
    <property type="entry name" value="ALDOKETO_REDUCTASE_2"/>
    <property type="match status" value="1"/>
</dbReference>
<name>A0ABQ5SMJ2_9CHLO</name>
<dbReference type="Proteomes" id="UP001165090">
    <property type="component" value="Unassembled WGS sequence"/>
</dbReference>
<dbReference type="Pfam" id="PF00248">
    <property type="entry name" value="Aldo_ket_red"/>
    <property type="match status" value="1"/>
</dbReference>
<dbReference type="PANTHER" id="PTHR43827">
    <property type="entry name" value="2,5-DIKETO-D-GLUCONIC ACID REDUCTASE"/>
    <property type="match status" value="1"/>
</dbReference>
<dbReference type="Gene3D" id="3.20.20.100">
    <property type="entry name" value="NADP-dependent oxidoreductase domain"/>
    <property type="match status" value="1"/>
</dbReference>
<dbReference type="PRINTS" id="PR00069">
    <property type="entry name" value="ALDKETRDTASE"/>
</dbReference>
<dbReference type="SUPFAM" id="SSF51430">
    <property type="entry name" value="NAD(P)-linked oxidoreductase"/>
    <property type="match status" value="2"/>
</dbReference>
<dbReference type="PROSITE" id="PS00063">
    <property type="entry name" value="ALDOKETO_REDUCTASE_3"/>
    <property type="match status" value="1"/>
</dbReference>
<dbReference type="PANTHER" id="PTHR43827:SF8">
    <property type="entry name" value="ALDO_KETO REDUCTASE FAMILY PROTEIN"/>
    <property type="match status" value="1"/>
</dbReference>
<gene>
    <name evidence="4" type="ORF">VaNZ11_015118</name>
</gene>
<dbReference type="InterPro" id="IPR020471">
    <property type="entry name" value="AKR"/>
</dbReference>
<dbReference type="InterPro" id="IPR018170">
    <property type="entry name" value="Aldo/ket_reductase_CS"/>
</dbReference>
<dbReference type="InterPro" id="IPR023210">
    <property type="entry name" value="NADP_OxRdtase_dom"/>
</dbReference>
<feature type="domain" description="ShKT" evidence="3">
    <location>
        <begin position="353"/>
        <end position="387"/>
    </location>
</feature>
<evidence type="ECO:0000256" key="1">
    <source>
        <dbReference type="SAM" id="MobiDB-lite"/>
    </source>
</evidence>
<evidence type="ECO:0000259" key="3">
    <source>
        <dbReference type="PROSITE" id="PS51670"/>
    </source>
</evidence>
<accession>A0ABQ5SMJ2</accession>
<dbReference type="PROSITE" id="PS51670">
    <property type="entry name" value="SHKT"/>
    <property type="match status" value="1"/>
</dbReference>